<comment type="caution">
    <text evidence="1">The sequence shown here is derived from an EMBL/GenBank/DDBJ whole genome shotgun (WGS) entry which is preliminary data.</text>
</comment>
<dbReference type="InterPro" id="IPR011009">
    <property type="entry name" value="Kinase-like_dom_sf"/>
</dbReference>
<dbReference type="InterPro" id="IPR006748">
    <property type="entry name" value="NH2Glyco/OHUrea_AB-resist_kin"/>
</dbReference>
<reference evidence="1 2" key="1">
    <citation type="submission" date="2023-05" db="EMBL/GenBank/DDBJ databases">
        <title>Actinoplanes sp. NEAU-A12 genome sequencing.</title>
        <authorList>
            <person name="Wang Z.-S."/>
        </authorList>
    </citation>
    <scope>NUCLEOTIDE SEQUENCE [LARGE SCALE GENOMIC DNA]</scope>
    <source>
        <strain evidence="1 2">NEAU-A12</strain>
    </source>
</reference>
<dbReference type="Proteomes" id="UP001241758">
    <property type="component" value="Unassembled WGS sequence"/>
</dbReference>
<organism evidence="1 2">
    <name type="scientific">Actinoplanes sandaracinus</name>
    <dbReference type="NCBI Taxonomy" id="3045177"/>
    <lineage>
        <taxon>Bacteria</taxon>
        <taxon>Bacillati</taxon>
        <taxon>Actinomycetota</taxon>
        <taxon>Actinomycetes</taxon>
        <taxon>Micromonosporales</taxon>
        <taxon>Micromonosporaceae</taxon>
        <taxon>Actinoplanes</taxon>
    </lineage>
</organism>
<dbReference type="Pfam" id="PF04655">
    <property type="entry name" value="APH_6_hur"/>
    <property type="match status" value="1"/>
</dbReference>
<proteinExistence type="predicted"/>
<protein>
    <submittedName>
        <fullName evidence="1">Aminoglycoside phosphotransferase family protein</fullName>
    </submittedName>
</protein>
<accession>A0ABT6WR29</accession>
<dbReference type="RefSeq" id="WP_282763165.1">
    <property type="nucleotide sequence ID" value="NZ_JASCTH010000018.1"/>
</dbReference>
<dbReference type="SUPFAM" id="SSF56112">
    <property type="entry name" value="Protein kinase-like (PK-like)"/>
    <property type="match status" value="1"/>
</dbReference>
<sequence>MIKVPEEFARWRTRVDGEAGREWLRSLPALVERLAARWDLTVDDAEPLHGGLGLVVLARREGQRLALKLSRPGGPVTDEVAALRAWDGRGAVHLLDAEPEAGALLLERLDHTRSLRVLPLWEAAEIAGALIRTLAVAPPAGLRTLTEIAAGTADHLTRRQQALGDPVPARWMRMALRYASELPSAGDQALVHADLHYGNVLAGTRQPWLATDPRAVQGVAEYSVPELMWTRADEMHTHADVRRLLDLIVAAAELDAGLAYGWVVTRCVDYWLWGLERGLTVDPARCEAILGALIPGSRWAR</sequence>
<gene>
    <name evidence="1" type="ORF">QLQ12_26370</name>
</gene>
<keyword evidence="2" id="KW-1185">Reference proteome</keyword>
<dbReference type="EMBL" id="JASCTH010000018">
    <property type="protein sequence ID" value="MDI6102149.1"/>
    <property type="molecule type" value="Genomic_DNA"/>
</dbReference>
<evidence type="ECO:0000313" key="2">
    <source>
        <dbReference type="Proteomes" id="UP001241758"/>
    </source>
</evidence>
<name>A0ABT6WR29_9ACTN</name>
<evidence type="ECO:0000313" key="1">
    <source>
        <dbReference type="EMBL" id="MDI6102149.1"/>
    </source>
</evidence>